<dbReference type="RefSeq" id="WP_210119478.1">
    <property type="nucleotide sequence ID" value="NZ_CP054142.1"/>
</dbReference>
<evidence type="ECO:0000313" key="5">
    <source>
        <dbReference type="Proteomes" id="UP000671908"/>
    </source>
</evidence>
<dbReference type="SMART" id="SM01134">
    <property type="entry name" value="DeoRC"/>
    <property type="match status" value="1"/>
</dbReference>
<evidence type="ECO:0000256" key="2">
    <source>
        <dbReference type="ARBA" id="ARBA00023163"/>
    </source>
</evidence>
<dbReference type="InterPro" id="IPR036390">
    <property type="entry name" value="WH_DNA-bd_sf"/>
</dbReference>
<reference evidence="4 5" key="1">
    <citation type="journal article" date="2021" name="Microbiol. Resour. Announc.">
        <title>Complete Genome Sequences of Three Human Oral Treponema parvum Isolates.</title>
        <authorList>
            <person name="Zeng H."/>
            <person name="Watt R.M."/>
        </authorList>
    </citation>
    <scope>NUCLEOTIDE SEQUENCE [LARGE SCALE GENOMIC DNA]</scope>
    <source>
        <strain evidence="4 5">ATCC 700770</strain>
    </source>
</reference>
<dbReference type="KEGG" id="tpav:HRQ91_10390"/>
<evidence type="ECO:0000313" key="4">
    <source>
        <dbReference type="EMBL" id="QTQ14839.1"/>
    </source>
</evidence>
<dbReference type="AlphaFoldDB" id="A0A975F537"/>
<dbReference type="Proteomes" id="UP000671908">
    <property type="component" value="Chromosome"/>
</dbReference>
<dbReference type="Gene3D" id="3.40.50.1360">
    <property type="match status" value="1"/>
</dbReference>
<keyword evidence="2" id="KW-0804">Transcription</keyword>
<dbReference type="InterPro" id="IPR001034">
    <property type="entry name" value="DeoR_HTH"/>
</dbReference>
<evidence type="ECO:0000256" key="1">
    <source>
        <dbReference type="ARBA" id="ARBA00023015"/>
    </source>
</evidence>
<evidence type="ECO:0000259" key="3">
    <source>
        <dbReference type="PROSITE" id="PS51000"/>
    </source>
</evidence>
<dbReference type="SUPFAM" id="SSF100950">
    <property type="entry name" value="NagB/RpiA/CoA transferase-like"/>
    <property type="match status" value="1"/>
</dbReference>
<feature type="domain" description="HTH deoR-type" evidence="3">
    <location>
        <begin position="4"/>
        <end position="59"/>
    </location>
</feature>
<keyword evidence="1" id="KW-0805">Transcription regulation</keyword>
<dbReference type="PRINTS" id="PR00037">
    <property type="entry name" value="HTHLACR"/>
</dbReference>
<dbReference type="PROSITE" id="PS51000">
    <property type="entry name" value="HTH_DEOR_2"/>
    <property type="match status" value="1"/>
</dbReference>
<accession>A0A975F537</accession>
<dbReference type="GO" id="GO:0003700">
    <property type="term" value="F:DNA-binding transcription factor activity"/>
    <property type="evidence" value="ECO:0007669"/>
    <property type="project" value="InterPro"/>
</dbReference>
<proteinExistence type="predicted"/>
<name>A0A975F537_9SPIR</name>
<dbReference type="SUPFAM" id="SSF46785">
    <property type="entry name" value="Winged helix' DNA-binding domain"/>
    <property type="match status" value="1"/>
</dbReference>
<dbReference type="InterPro" id="IPR037171">
    <property type="entry name" value="NagB/RpiA_transferase-like"/>
</dbReference>
<dbReference type="PANTHER" id="PTHR30363:SF8">
    <property type="entry name" value="DEOXYRIBOSE OPERON REPRESSOR"/>
    <property type="match status" value="1"/>
</dbReference>
<protein>
    <submittedName>
        <fullName evidence="4">DeoR/GlpR transcriptional regulator</fullName>
    </submittedName>
</protein>
<dbReference type="Pfam" id="PF00455">
    <property type="entry name" value="DeoRC"/>
    <property type="match status" value="1"/>
</dbReference>
<sequence length="257" mass="28897">MSKIESRLEQEVTYVDSNHFSTVRQLSEHIGVSEMTIRRDLEMLKKLNKINSVYGGVTSTRIQRNQNNYSLTAEQAKNWEIKNKIAQKAKELIEPKDVIFFDTGSTVLALAEQLSNENSYTCITSSLTTLAVLTMNLKKSIIITPGGVFSDKPKVFYDINAVNAIKRYRANKSFIGATGFEINLGITCYYPEDTPIKQAMLDSSEQNILLLDSSKFGCISSFQFATLEQFSTVITDTNIPDKYAQFIERSGVKLIIV</sequence>
<dbReference type="EMBL" id="CP054142">
    <property type="protein sequence ID" value="QTQ14839.1"/>
    <property type="molecule type" value="Genomic_DNA"/>
</dbReference>
<dbReference type="PANTHER" id="PTHR30363">
    <property type="entry name" value="HTH-TYPE TRANSCRIPTIONAL REGULATOR SRLR-RELATED"/>
    <property type="match status" value="1"/>
</dbReference>
<dbReference type="InterPro" id="IPR050313">
    <property type="entry name" value="Carb_Metab_HTH_regulators"/>
</dbReference>
<dbReference type="Pfam" id="PF08220">
    <property type="entry name" value="HTH_DeoR"/>
    <property type="match status" value="1"/>
</dbReference>
<gene>
    <name evidence="4" type="ORF">HRQ91_10390</name>
</gene>
<keyword evidence="5" id="KW-1185">Reference proteome</keyword>
<organism evidence="4 5">
    <name type="scientific">Treponema parvum</name>
    <dbReference type="NCBI Taxonomy" id="138851"/>
    <lineage>
        <taxon>Bacteria</taxon>
        <taxon>Pseudomonadati</taxon>
        <taxon>Spirochaetota</taxon>
        <taxon>Spirochaetia</taxon>
        <taxon>Spirochaetales</taxon>
        <taxon>Treponemataceae</taxon>
        <taxon>Treponema</taxon>
    </lineage>
</organism>
<dbReference type="InterPro" id="IPR014036">
    <property type="entry name" value="DeoR-like_C"/>
</dbReference>
<dbReference type="SMART" id="SM00420">
    <property type="entry name" value="HTH_DEOR"/>
    <property type="match status" value="1"/>
</dbReference>